<evidence type="ECO:0000313" key="8">
    <source>
        <dbReference type="EMBL" id="MEB3429209.1"/>
    </source>
</evidence>
<feature type="transmembrane region" description="Helical" evidence="6">
    <location>
        <begin position="57"/>
        <end position="78"/>
    </location>
</feature>
<keyword evidence="5 6" id="KW-0472">Membrane</keyword>
<feature type="transmembrane region" description="Helical" evidence="6">
    <location>
        <begin position="9"/>
        <end position="25"/>
    </location>
</feature>
<organism evidence="8 9">
    <name type="scientific">Citroniella saccharovorans</name>
    <dbReference type="NCBI Taxonomy" id="2053367"/>
    <lineage>
        <taxon>Bacteria</taxon>
        <taxon>Bacillati</taxon>
        <taxon>Bacillota</taxon>
        <taxon>Tissierellia</taxon>
        <taxon>Tissierellales</taxon>
        <taxon>Peptoniphilaceae</taxon>
        <taxon>Citroniella</taxon>
    </lineage>
</organism>
<proteinExistence type="inferred from homology"/>
<keyword evidence="9" id="KW-1185">Reference proteome</keyword>
<dbReference type="InterPro" id="IPR032816">
    <property type="entry name" value="VTT_dom"/>
</dbReference>
<dbReference type="GO" id="GO:0005886">
    <property type="term" value="C:plasma membrane"/>
    <property type="evidence" value="ECO:0007669"/>
    <property type="project" value="UniProtKB-SubCell"/>
</dbReference>
<reference evidence="8 9" key="1">
    <citation type="submission" date="2024-01" db="EMBL/GenBank/DDBJ databases">
        <title>Complete genome sequence of Citroniella saccharovorans strain M6.X9, isolated from human fecal sample.</title>
        <authorList>
            <person name="Cheng G."/>
            <person name="Westerholm M."/>
            <person name="Schnurer A."/>
        </authorList>
    </citation>
    <scope>NUCLEOTIDE SEQUENCE [LARGE SCALE GENOMIC DNA]</scope>
    <source>
        <strain evidence="8 9">DSM 29873</strain>
    </source>
</reference>
<evidence type="ECO:0000259" key="7">
    <source>
        <dbReference type="Pfam" id="PF09335"/>
    </source>
</evidence>
<evidence type="ECO:0000256" key="5">
    <source>
        <dbReference type="ARBA" id="ARBA00023136"/>
    </source>
</evidence>
<keyword evidence="3 6" id="KW-0812">Transmembrane</keyword>
<dbReference type="AlphaFoldDB" id="A0AAW9MXH6"/>
<evidence type="ECO:0000256" key="2">
    <source>
        <dbReference type="ARBA" id="ARBA00022475"/>
    </source>
</evidence>
<evidence type="ECO:0000256" key="3">
    <source>
        <dbReference type="ARBA" id="ARBA00022692"/>
    </source>
</evidence>
<evidence type="ECO:0000313" key="9">
    <source>
        <dbReference type="Proteomes" id="UP001357733"/>
    </source>
</evidence>
<evidence type="ECO:0000256" key="1">
    <source>
        <dbReference type="ARBA" id="ARBA00004651"/>
    </source>
</evidence>
<comment type="similarity">
    <text evidence="6">Belongs to the TVP38/TMEM64 family.</text>
</comment>
<dbReference type="InterPro" id="IPR015414">
    <property type="entry name" value="TMEM64"/>
</dbReference>
<dbReference type="Proteomes" id="UP001357733">
    <property type="component" value="Unassembled WGS sequence"/>
</dbReference>
<comment type="caution">
    <text evidence="8">The sequence shown here is derived from an EMBL/GenBank/DDBJ whole genome shotgun (WGS) entry which is preliminary data.</text>
</comment>
<dbReference type="PANTHER" id="PTHR12677:SF59">
    <property type="entry name" value="GOLGI APPARATUS MEMBRANE PROTEIN TVP38-RELATED"/>
    <property type="match status" value="1"/>
</dbReference>
<feature type="transmembrane region" description="Helical" evidence="6">
    <location>
        <begin position="90"/>
        <end position="115"/>
    </location>
</feature>
<protein>
    <recommendedName>
        <fullName evidence="6">TVP38/TMEM64 family membrane protein</fullName>
    </recommendedName>
</protein>
<feature type="transmembrane region" description="Helical" evidence="6">
    <location>
        <begin position="160"/>
        <end position="182"/>
    </location>
</feature>
<name>A0AAW9MXH6_9FIRM</name>
<feature type="domain" description="VTT" evidence="7">
    <location>
        <begin position="78"/>
        <end position="193"/>
    </location>
</feature>
<comment type="subcellular location">
    <subcellularLocation>
        <location evidence="1 6">Cell membrane</location>
        <topology evidence="1 6">Multi-pass membrane protein</topology>
    </subcellularLocation>
</comment>
<keyword evidence="4 6" id="KW-1133">Transmembrane helix</keyword>
<dbReference type="Pfam" id="PF09335">
    <property type="entry name" value="VTT_dom"/>
    <property type="match status" value="1"/>
</dbReference>
<dbReference type="RefSeq" id="WP_324619416.1">
    <property type="nucleotide sequence ID" value="NZ_JAYKOT010000003.1"/>
</dbReference>
<evidence type="ECO:0000256" key="4">
    <source>
        <dbReference type="ARBA" id="ARBA00022989"/>
    </source>
</evidence>
<accession>A0AAW9MXH6</accession>
<evidence type="ECO:0000256" key="6">
    <source>
        <dbReference type="RuleBase" id="RU366058"/>
    </source>
</evidence>
<feature type="transmembrane region" description="Helical" evidence="6">
    <location>
        <begin position="202"/>
        <end position="224"/>
    </location>
</feature>
<keyword evidence="2 6" id="KW-1003">Cell membrane</keyword>
<feature type="transmembrane region" description="Helical" evidence="6">
    <location>
        <begin position="31"/>
        <end position="50"/>
    </location>
</feature>
<dbReference type="PANTHER" id="PTHR12677">
    <property type="entry name" value="GOLGI APPARATUS MEMBRANE PROTEIN TVP38-RELATED"/>
    <property type="match status" value="1"/>
</dbReference>
<sequence>MTKENKKRLILLGIVVVFIAIYLLVPQVNSSINSAMAAFGKGFDGVFAYIKNFADENMALAITISFLLMIMASILSPIPQFFVTLSNAAIYGFAVGVIVSWTSAMLGAAICFYIGRILGRDIVEKLATKEGVKNIEEFFMKHGSKAIFVGRLLPFIPFDAVSYVAGLTPITFGKFFLATGIGQTPATIAYSYFAKDLSNARTLMWGLIGLFGLAFLSYLLRVWYGKRQKKKNI</sequence>
<gene>
    <name evidence="8" type="ORF">VLK81_04085</name>
</gene>
<dbReference type="EMBL" id="JAYKOT010000003">
    <property type="protein sequence ID" value="MEB3429209.1"/>
    <property type="molecule type" value="Genomic_DNA"/>
</dbReference>